<sequence>MAYLGKARKEDLRLLAEELNLNVGDNMKISDLSKLITTHPDYDEEFSKNQLTVIIEDRKLREQQEIENRKLREQQEIENRKLREQQEMALKQQEFEKENQRLDREFQLEKLRLENERLKGLTSTPEAKETADKLDEYESVRANVRGAHSNDARYRPTNNKFVSDNKGANLQPKDAPFFRKTKLPVESNTGTSRGFKPECFICENVGHLARECPKNTRKTPPRNARNNTITAKGTELESTKEVVTARVSIPVSVPINTRNGIDDLQFVDIKCGQTSIKAVIDTGAQISVLREDLIGKDCGEGEGTIQIISVFGEKEIAALKLFNLKIDDGKHGSAPIMCAVSKKLVNDMLISATAYEILLENVQLFDFENQRDFECTKGKDIQLESEEELSTLALGQETETSETNLAKSSFVKLQRMDESLGPVWSQAKNKQNAYEIDDGVLIHTESICGEDVKQVVLPPAKEKKRLAIPTCLRSATKRPLKLLKEVWTGDKEIPTGSSKSVEEYLRDLTGKLKQAHNLARGNSEKAQAEYASRYNLRSREKRLAVGDQVLVLIPSSSHKLLKKWMGPASIIELPRPHTARVKMDDGSEKELHFNKLRPYIARIEQIGLIFDQDDEFGELHYAPTDTVELDVNDIYNHVMDSSSGLENSQKHQLADLLSKFSGVFSSVPGSAKVKGHSAHRLQTDAFRLGEGVRIP</sequence>
<evidence type="ECO:0000313" key="5">
    <source>
        <dbReference type="EMBL" id="GFQ82094.1"/>
    </source>
</evidence>
<organism evidence="5 6">
    <name type="scientific">Trichonephila clavata</name>
    <name type="common">Joro spider</name>
    <name type="synonym">Nephila clavata</name>
    <dbReference type="NCBI Taxonomy" id="2740835"/>
    <lineage>
        <taxon>Eukaryota</taxon>
        <taxon>Metazoa</taxon>
        <taxon>Ecdysozoa</taxon>
        <taxon>Arthropoda</taxon>
        <taxon>Chelicerata</taxon>
        <taxon>Arachnida</taxon>
        <taxon>Araneae</taxon>
        <taxon>Araneomorphae</taxon>
        <taxon>Entelegynae</taxon>
        <taxon>Araneoidea</taxon>
        <taxon>Nephilidae</taxon>
        <taxon>Trichonephila</taxon>
    </lineage>
</organism>
<accession>A0A8X6FLI6</accession>
<keyword evidence="1" id="KW-0863">Zinc-finger</keyword>
<reference evidence="5" key="1">
    <citation type="submission" date="2020-07" db="EMBL/GenBank/DDBJ databases">
        <title>Multicomponent nature underlies the extraordinary mechanical properties of spider dragline silk.</title>
        <authorList>
            <person name="Kono N."/>
            <person name="Nakamura H."/>
            <person name="Mori M."/>
            <person name="Yoshida Y."/>
            <person name="Ohtoshi R."/>
            <person name="Malay A.D."/>
            <person name="Moran D.A.P."/>
            <person name="Tomita M."/>
            <person name="Numata K."/>
            <person name="Arakawa K."/>
        </authorList>
    </citation>
    <scope>NUCLEOTIDE SEQUENCE</scope>
</reference>
<name>A0A8X6FLI6_TRICU</name>
<dbReference type="InterPro" id="IPR036875">
    <property type="entry name" value="Znf_CCHC_sf"/>
</dbReference>
<dbReference type="Proteomes" id="UP000887116">
    <property type="component" value="Unassembled WGS sequence"/>
</dbReference>
<dbReference type="Gene3D" id="4.10.60.10">
    <property type="entry name" value="Zinc finger, CCHC-type"/>
    <property type="match status" value="1"/>
</dbReference>
<keyword evidence="6" id="KW-1185">Reference proteome</keyword>
<evidence type="ECO:0000259" key="4">
    <source>
        <dbReference type="PROSITE" id="PS50158"/>
    </source>
</evidence>
<dbReference type="InterPro" id="IPR001878">
    <property type="entry name" value="Znf_CCHC"/>
</dbReference>
<dbReference type="PROSITE" id="PS50158">
    <property type="entry name" value="ZF_CCHC"/>
    <property type="match status" value="1"/>
</dbReference>
<dbReference type="GO" id="GO:0003676">
    <property type="term" value="F:nucleic acid binding"/>
    <property type="evidence" value="ECO:0007669"/>
    <property type="project" value="InterPro"/>
</dbReference>
<dbReference type="EMBL" id="BMAO01012534">
    <property type="protein sequence ID" value="GFQ82094.1"/>
    <property type="molecule type" value="Genomic_DNA"/>
</dbReference>
<dbReference type="GO" id="GO:0008270">
    <property type="term" value="F:zinc ion binding"/>
    <property type="evidence" value="ECO:0007669"/>
    <property type="project" value="UniProtKB-KW"/>
</dbReference>
<comment type="caution">
    <text evidence="5">The sequence shown here is derived from an EMBL/GenBank/DDBJ whole genome shotgun (WGS) entry which is preliminary data.</text>
</comment>
<dbReference type="SUPFAM" id="SSF57756">
    <property type="entry name" value="Retrovirus zinc finger-like domains"/>
    <property type="match status" value="1"/>
</dbReference>
<feature type="region of interest" description="Disordered" evidence="3">
    <location>
        <begin position="150"/>
        <end position="174"/>
    </location>
</feature>
<feature type="domain" description="CCHC-type" evidence="4">
    <location>
        <begin position="199"/>
        <end position="214"/>
    </location>
</feature>
<evidence type="ECO:0000313" key="6">
    <source>
        <dbReference type="Proteomes" id="UP000887116"/>
    </source>
</evidence>
<dbReference type="PANTHER" id="PTHR46888:SF1">
    <property type="entry name" value="RIBONUCLEASE H"/>
    <property type="match status" value="1"/>
</dbReference>
<protein>
    <submittedName>
        <fullName evidence="5">CCHC-type domain-containing protein</fullName>
    </submittedName>
</protein>
<keyword evidence="2" id="KW-0175">Coiled coil</keyword>
<dbReference type="OrthoDB" id="8060624at2759"/>
<dbReference type="SUPFAM" id="SSF50630">
    <property type="entry name" value="Acid proteases"/>
    <property type="match status" value="1"/>
</dbReference>
<dbReference type="SMART" id="SM00343">
    <property type="entry name" value="ZnF_C2HC"/>
    <property type="match status" value="1"/>
</dbReference>
<dbReference type="Pfam" id="PF00098">
    <property type="entry name" value="zf-CCHC"/>
    <property type="match status" value="1"/>
</dbReference>
<feature type="compositionally biased region" description="Polar residues" evidence="3">
    <location>
        <begin position="156"/>
        <end position="168"/>
    </location>
</feature>
<keyword evidence="1" id="KW-0479">Metal-binding</keyword>
<evidence type="ECO:0000256" key="3">
    <source>
        <dbReference type="SAM" id="MobiDB-lite"/>
    </source>
</evidence>
<dbReference type="PANTHER" id="PTHR46888">
    <property type="entry name" value="ZINC KNUCKLE DOMAINCONTAINING PROTEIN-RELATED"/>
    <property type="match status" value="1"/>
</dbReference>
<evidence type="ECO:0000256" key="2">
    <source>
        <dbReference type="SAM" id="Coils"/>
    </source>
</evidence>
<dbReference type="AlphaFoldDB" id="A0A8X6FLI6"/>
<proteinExistence type="predicted"/>
<evidence type="ECO:0000256" key="1">
    <source>
        <dbReference type="PROSITE-ProRule" id="PRU00047"/>
    </source>
</evidence>
<keyword evidence="1" id="KW-0862">Zinc</keyword>
<feature type="coiled-coil region" evidence="2">
    <location>
        <begin position="54"/>
        <end position="105"/>
    </location>
</feature>
<dbReference type="InterPro" id="IPR021109">
    <property type="entry name" value="Peptidase_aspartic_dom_sf"/>
</dbReference>
<gene>
    <name evidence="5" type="primary">AVEN_68788_1</name>
    <name evidence="5" type="ORF">TNCT_461541</name>
</gene>